<dbReference type="GO" id="GO:0005975">
    <property type="term" value="P:carbohydrate metabolic process"/>
    <property type="evidence" value="ECO:0007669"/>
    <property type="project" value="InterPro"/>
</dbReference>
<dbReference type="Gene3D" id="3.20.20.370">
    <property type="entry name" value="Glycoside hydrolase/deacetylase"/>
    <property type="match status" value="1"/>
</dbReference>
<gene>
    <name evidence="2" type="ORF">GCM10010121_000530</name>
</gene>
<dbReference type="Proteomes" id="UP000657574">
    <property type="component" value="Unassembled WGS sequence"/>
</dbReference>
<reference evidence="2" key="1">
    <citation type="journal article" date="2014" name="Int. J. Syst. Evol. Microbiol.">
        <title>Complete genome sequence of Corynebacterium casei LMG S-19264T (=DSM 44701T), isolated from a smear-ripened cheese.</title>
        <authorList>
            <consortium name="US DOE Joint Genome Institute (JGI-PGF)"/>
            <person name="Walter F."/>
            <person name="Albersmeier A."/>
            <person name="Kalinowski J."/>
            <person name="Ruckert C."/>
        </authorList>
    </citation>
    <scope>NUCLEOTIDE SEQUENCE</scope>
    <source>
        <strain evidence="2">JCM 3086</strain>
    </source>
</reference>
<reference evidence="2" key="2">
    <citation type="submission" date="2020-09" db="EMBL/GenBank/DDBJ databases">
        <authorList>
            <person name="Sun Q."/>
            <person name="Ohkuma M."/>
        </authorList>
    </citation>
    <scope>NUCLEOTIDE SEQUENCE</scope>
    <source>
        <strain evidence="2">JCM 3086</strain>
    </source>
</reference>
<evidence type="ECO:0000259" key="1">
    <source>
        <dbReference type="PROSITE" id="PS51677"/>
    </source>
</evidence>
<dbReference type="EMBL" id="BMQA01000001">
    <property type="protein sequence ID" value="GGI94058.1"/>
    <property type="molecule type" value="Genomic_DNA"/>
</dbReference>
<evidence type="ECO:0000313" key="3">
    <source>
        <dbReference type="Proteomes" id="UP000657574"/>
    </source>
</evidence>
<dbReference type="InterPro" id="IPR050248">
    <property type="entry name" value="Polysacc_deacetylase_ArnD"/>
</dbReference>
<dbReference type="RefSeq" id="WP_189308893.1">
    <property type="nucleotide sequence ID" value="NZ_BMQA01000001.1"/>
</dbReference>
<dbReference type="Pfam" id="PF01522">
    <property type="entry name" value="Polysacc_deac_1"/>
    <property type="match status" value="1"/>
</dbReference>
<dbReference type="InterPro" id="IPR002509">
    <property type="entry name" value="NODB_dom"/>
</dbReference>
<dbReference type="PANTHER" id="PTHR10587">
    <property type="entry name" value="GLYCOSYL TRANSFERASE-RELATED"/>
    <property type="match status" value="1"/>
</dbReference>
<organism evidence="2 3">
    <name type="scientific">Streptomyces brasiliensis</name>
    <dbReference type="NCBI Taxonomy" id="1954"/>
    <lineage>
        <taxon>Bacteria</taxon>
        <taxon>Bacillati</taxon>
        <taxon>Actinomycetota</taxon>
        <taxon>Actinomycetes</taxon>
        <taxon>Kitasatosporales</taxon>
        <taxon>Streptomycetaceae</taxon>
        <taxon>Streptomyces</taxon>
    </lineage>
</organism>
<keyword evidence="3" id="KW-1185">Reference proteome</keyword>
<proteinExistence type="predicted"/>
<dbReference type="InterPro" id="IPR011330">
    <property type="entry name" value="Glyco_hydro/deAcase_b/a-brl"/>
</dbReference>
<evidence type="ECO:0000313" key="2">
    <source>
        <dbReference type="EMBL" id="GGI94058.1"/>
    </source>
</evidence>
<accession>A0A917JZ88</accession>
<protein>
    <submittedName>
        <fullName evidence="2">Polysaccharide deacetylase familiy protein</fullName>
    </submittedName>
</protein>
<dbReference type="CDD" id="cd10959">
    <property type="entry name" value="CE4_NodB_like_3"/>
    <property type="match status" value="1"/>
</dbReference>
<name>A0A917JZ88_9ACTN</name>
<dbReference type="PROSITE" id="PS51677">
    <property type="entry name" value="NODB"/>
    <property type="match status" value="1"/>
</dbReference>
<sequence length="272" mass="28233">MRGGGERGRLPAAGVAALPALAAAAHIVSAASWLAGPRRAWLPALSGVGSPDHVALTFDDGPDPRSTPAFLAALDELGVRATFFLVGEQVVCHRRLSDDIARGGHELAVHGWTHNRPWRPAPVRETRRLARAALAVAEVSGGAPTWYRPPYGILTGDRLLAARRTGLRPVLWTAWGRDWTAHATAESVAATVLPDLRGGGTVLLHDTDLHATPGCWRAALAALPLLVGACRSAGLTVGPLGEHGVASRAAGARGVRAVAAGVTSRWSGVGLP</sequence>
<feature type="domain" description="NodB homology" evidence="1">
    <location>
        <begin position="52"/>
        <end position="238"/>
    </location>
</feature>
<dbReference type="SUPFAM" id="SSF88713">
    <property type="entry name" value="Glycoside hydrolase/deacetylase"/>
    <property type="match status" value="1"/>
</dbReference>
<dbReference type="AlphaFoldDB" id="A0A917JZ88"/>
<dbReference type="GO" id="GO:0016810">
    <property type="term" value="F:hydrolase activity, acting on carbon-nitrogen (but not peptide) bonds"/>
    <property type="evidence" value="ECO:0007669"/>
    <property type="project" value="InterPro"/>
</dbReference>
<dbReference type="PANTHER" id="PTHR10587:SF137">
    <property type="entry name" value="4-DEOXY-4-FORMAMIDO-L-ARABINOSE-PHOSPHOUNDECAPRENOL DEFORMYLASE ARND-RELATED"/>
    <property type="match status" value="1"/>
</dbReference>
<comment type="caution">
    <text evidence="2">The sequence shown here is derived from an EMBL/GenBank/DDBJ whole genome shotgun (WGS) entry which is preliminary data.</text>
</comment>